<name>A0ABS7YFI6_9BURK</name>
<dbReference type="Gene3D" id="3.40.630.30">
    <property type="match status" value="1"/>
</dbReference>
<dbReference type="PANTHER" id="PTHR43451">
    <property type="entry name" value="ACETYLTRANSFERASE (GNAT) FAMILY PROTEIN"/>
    <property type="match status" value="1"/>
</dbReference>
<dbReference type="Pfam" id="PF13673">
    <property type="entry name" value="Acetyltransf_10"/>
    <property type="match status" value="1"/>
</dbReference>
<keyword evidence="2" id="KW-0012">Acyltransferase</keyword>
<keyword evidence="3" id="KW-1185">Reference proteome</keyword>
<evidence type="ECO:0000313" key="2">
    <source>
        <dbReference type="EMBL" id="MCA1857004.1"/>
    </source>
</evidence>
<feature type="domain" description="N-acetyltransferase" evidence="1">
    <location>
        <begin position="1"/>
        <end position="157"/>
    </location>
</feature>
<protein>
    <submittedName>
        <fullName evidence="2">GNAT family N-acetyltransferase</fullName>
        <ecNumber evidence="2">2.3.1.-</ecNumber>
    </submittedName>
</protein>
<proteinExistence type="predicted"/>
<dbReference type="InterPro" id="IPR016181">
    <property type="entry name" value="Acyl_CoA_acyltransferase"/>
</dbReference>
<evidence type="ECO:0000313" key="3">
    <source>
        <dbReference type="Proteomes" id="UP001198602"/>
    </source>
</evidence>
<dbReference type="InterPro" id="IPR052564">
    <property type="entry name" value="N-acetyltrans/Recomb-assoc"/>
</dbReference>
<dbReference type="CDD" id="cd04301">
    <property type="entry name" value="NAT_SF"/>
    <property type="match status" value="1"/>
</dbReference>
<dbReference type="EMBL" id="JAHYBX010000005">
    <property type="protein sequence ID" value="MCA1857004.1"/>
    <property type="molecule type" value="Genomic_DNA"/>
</dbReference>
<sequence>MRIRPYTKGEQRALLGIFQSSVHRLASRDYTAEQIMAWAPHVLDAASLQSWDSRIDANRPWVVEINGQPVAFADLQQTGYIDQFFVAPDFSGQGVGGALMRHLLERASAYRMPALFSHVSLTAQAFFAHFGFQIEQERMPVVRGVALRNALMRKTLAGD</sequence>
<accession>A0ABS7YFI6</accession>
<reference evidence="2 3" key="1">
    <citation type="submission" date="2021-07" db="EMBL/GenBank/DDBJ databases">
        <title>Characterization of Violacein-producing bacteria and related species.</title>
        <authorList>
            <person name="Wilson H.S."/>
            <person name="De Leon M.E."/>
        </authorList>
    </citation>
    <scope>NUCLEOTIDE SEQUENCE [LARGE SCALE GENOMIC DNA]</scope>
    <source>
        <strain evidence="2 3">HSC-2F05</strain>
    </source>
</reference>
<dbReference type="EC" id="2.3.1.-" evidence="2"/>
<dbReference type="PANTHER" id="PTHR43451:SF1">
    <property type="entry name" value="ACETYLTRANSFERASE"/>
    <property type="match status" value="1"/>
</dbReference>
<dbReference type="SUPFAM" id="SSF55729">
    <property type="entry name" value="Acyl-CoA N-acyltransferases (Nat)"/>
    <property type="match status" value="1"/>
</dbReference>
<dbReference type="GO" id="GO:0016746">
    <property type="term" value="F:acyltransferase activity"/>
    <property type="evidence" value="ECO:0007669"/>
    <property type="project" value="UniProtKB-KW"/>
</dbReference>
<dbReference type="Proteomes" id="UP001198602">
    <property type="component" value="Unassembled WGS sequence"/>
</dbReference>
<organism evidence="2 3">
    <name type="scientific">Massilia hydrophila</name>
    <dbReference type="NCBI Taxonomy" id="3044279"/>
    <lineage>
        <taxon>Bacteria</taxon>
        <taxon>Pseudomonadati</taxon>
        <taxon>Pseudomonadota</taxon>
        <taxon>Betaproteobacteria</taxon>
        <taxon>Burkholderiales</taxon>
        <taxon>Oxalobacteraceae</taxon>
        <taxon>Telluria group</taxon>
        <taxon>Massilia</taxon>
    </lineage>
</organism>
<comment type="caution">
    <text evidence="2">The sequence shown here is derived from an EMBL/GenBank/DDBJ whole genome shotgun (WGS) entry which is preliminary data.</text>
</comment>
<evidence type="ECO:0000259" key="1">
    <source>
        <dbReference type="PROSITE" id="PS51186"/>
    </source>
</evidence>
<gene>
    <name evidence="2" type="ORF">LE190_13870</name>
</gene>
<dbReference type="InterPro" id="IPR000182">
    <property type="entry name" value="GNAT_dom"/>
</dbReference>
<dbReference type="PROSITE" id="PS51186">
    <property type="entry name" value="GNAT"/>
    <property type="match status" value="1"/>
</dbReference>
<keyword evidence="2" id="KW-0808">Transferase</keyword>